<dbReference type="GO" id="GO:0006355">
    <property type="term" value="P:regulation of DNA-templated transcription"/>
    <property type="evidence" value="ECO:0007669"/>
    <property type="project" value="InterPro"/>
</dbReference>
<feature type="region of interest" description="Disordered" evidence="1">
    <location>
        <begin position="25"/>
        <end position="44"/>
    </location>
</feature>
<proteinExistence type="predicted"/>
<dbReference type="InterPro" id="IPR020518">
    <property type="entry name" value="Tscrpt_reg_PrtN"/>
</dbReference>
<name>A9QS39_PSESX</name>
<accession>A9QS39</accession>
<reference evidence="2" key="1">
    <citation type="journal article" date="2008" name="J. Bacteriol.">
        <title>Naturally occurring nonpathogenic isolates of the plant pathogen Pseudomonas syringae lack a type III secretion system and effector gene orthologues.</title>
        <authorList>
            <person name="Mohr T.J."/>
            <person name="Liu H."/>
            <person name="Yan S."/>
            <person name="Morris C.E."/>
            <person name="Castillo J.A."/>
            <person name="Jelenska J."/>
            <person name="Vinatzer B.A."/>
        </authorList>
    </citation>
    <scope>NUCLEOTIDE SEQUENCE</scope>
    <source>
        <strain evidence="2">508</strain>
    </source>
</reference>
<evidence type="ECO:0000256" key="1">
    <source>
        <dbReference type="SAM" id="MobiDB-lite"/>
    </source>
</evidence>
<dbReference type="AlphaFoldDB" id="A9QS39"/>
<dbReference type="Pfam" id="PF11112">
    <property type="entry name" value="PyocinActivator"/>
    <property type="match status" value="1"/>
</dbReference>
<dbReference type="EMBL" id="EU255787">
    <property type="protein sequence ID" value="ABX64468.1"/>
    <property type="molecule type" value="Genomic_DNA"/>
</dbReference>
<organism evidence="2">
    <name type="scientific">Pseudomonas syringae</name>
    <dbReference type="NCBI Taxonomy" id="317"/>
    <lineage>
        <taxon>Bacteria</taxon>
        <taxon>Pseudomonadati</taxon>
        <taxon>Pseudomonadota</taxon>
        <taxon>Gammaproteobacteria</taxon>
        <taxon>Pseudomonadales</taxon>
        <taxon>Pseudomonadaceae</taxon>
        <taxon>Pseudomonas</taxon>
    </lineage>
</organism>
<sequence length="129" mass="13906">MPRATIWRSGGGRTGTALRDCNRQIERGSRGADSPSVGAPKGGARGGCCVSETLSQLREEFTTPCPTLGSVRERYFSHISSDRYLLRKINAGRIDLKVTRLGGSNKGQPVVYLHDLAAYLDAQAKLKAA</sequence>
<protein>
    <submittedName>
        <fullName evidence="2">Putative transcriptional regulator</fullName>
    </submittedName>
</protein>
<evidence type="ECO:0000313" key="2">
    <source>
        <dbReference type="EMBL" id="ABX64468.1"/>
    </source>
</evidence>